<dbReference type="InterPro" id="IPR035985">
    <property type="entry name" value="Ubiquitin-activating_enz"/>
</dbReference>
<keyword evidence="3" id="KW-1185">Reference proteome</keyword>
<dbReference type="PANTHER" id="PTHR43267">
    <property type="entry name" value="TRNA THREONYLCARBAMOYLADENOSINE DEHYDRATASE"/>
    <property type="match status" value="1"/>
</dbReference>
<evidence type="ECO:0000313" key="2">
    <source>
        <dbReference type="EMBL" id="MCQ4635582.1"/>
    </source>
</evidence>
<dbReference type="CDD" id="cd00757">
    <property type="entry name" value="ThiF_MoeB_HesA_family"/>
    <property type="match status" value="1"/>
</dbReference>
<gene>
    <name evidence="2" type="ORF">NE619_02480</name>
</gene>
<dbReference type="InterPro" id="IPR000594">
    <property type="entry name" value="ThiF_NAD_FAD-bd"/>
</dbReference>
<protein>
    <submittedName>
        <fullName evidence="2">HesA/MoeB/ThiF family protein</fullName>
    </submittedName>
</protein>
<proteinExistence type="predicted"/>
<dbReference type="Proteomes" id="UP001524502">
    <property type="component" value="Unassembled WGS sequence"/>
</dbReference>
<dbReference type="EMBL" id="JANFXK010000002">
    <property type="protein sequence ID" value="MCQ4635582.1"/>
    <property type="molecule type" value="Genomic_DNA"/>
</dbReference>
<feature type="domain" description="THIF-type NAD/FAD binding fold" evidence="1">
    <location>
        <begin position="7"/>
        <end position="227"/>
    </location>
</feature>
<dbReference type="Pfam" id="PF00899">
    <property type="entry name" value="ThiF"/>
    <property type="match status" value="1"/>
</dbReference>
<reference evidence="2 3" key="1">
    <citation type="submission" date="2022-06" db="EMBL/GenBank/DDBJ databases">
        <title>Isolation of gut microbiota from human fecal samples.</title>
        <authorList>
            <person name="Pamer E.G."/>
            <person name="Barat B."/>
            <person name="Waligurski E."/>
            <person name="Medina S."/>
            <person name="Paddock L."/>
            <person name="Mostad J."/>
        </authorList>
    </citation>
    <scope>NUCLEOTIDE SEQUENCE [LARGE SCALE GENOMIC DNA]</scope>
    <source>
        <strain evidence="2 3">SL.3.17</strain>
    </source>
</reference>
<name>A0ABT1RK71_9FIRM</name>
<dbReference type="Gene3D" id="3.40.50.720">
    <property type="entry name" value="NAD(P)-binding Rossmann-like Domain"/>
    <property type="match status" value="1"/>
</dbReference>
<dbReference type="InterPro" id="IPR045886">
    <property type="entry name" value="ThiF/MoeB/HesA"/>
</dbReference>
<evidence type="ECO:0000259" key="1">
    <source>
        <dbReference type="Pfam" id="PF00899"/>
    </source>
</evidence>
<organism evidence="2 3">
    <name type="scientific">Anaerovorax odorimutans</name>
    <dbReference type="NCBI Taxonomy" id="109327"/>
    <lineage>
        <taxon>Bacteria</taxon>
        <taxon>Bacillati</taxon>
        <taxon>Bacillota</taxon>
        <taxon>Clostridia</taxon>
        <taxon>Peptostreptococcales</taxon>
        <taxon>Anaerovoracaceae</taxon>
        <taxon>Anaerovorax</taxon>
    </lineage>
</organism>
<dbReference type="SUPFAM" id="SSF69572">
    <property type="entry name" value="Activating enzymes of the ubiquitin-like proteins"/>
    <property type="match status" value="1"/>
</dbReference>
<dbReference type="PANTHER" id="PTHR43267:SF1">
    <property type="entry name" value="TRNA THREONYLCARBAMOYLADENOSINE DEHYDRATASE"/>
    <property type="match status" value="1"/>
</dbReference>
<accession>A0ABT1RK71</accession>
<evidence type="ECO:0000313" key="3">
    <source>
        <dbReference type="Proteomes" id="UP001524502"/>
    </source>
</evidence>
<comment type="caution">
    <text evidence="2">The sequence shown here is derived from an EMBL/GenBank/DDBJ whole genome shotgun (WGS) entry which is preliminary data.</text>
</comment>
<dbReference type="RefSeq" id="WP_256130775.1">
    <property type="nucleotide sequence ID" value="NZ_JANFXK010000002.1"/>
</dbReference>
<sequence>MIIPDRYERNIGTITPEENDKLKASWVLVAGCGGLGGHVIEGLARLGVGHVTAVDGDVFCASNLNRQLLSTERTLGRHKALIAQERIKTVNSEVEVHPLCYYINEENVKGIVTGRYNAVVDALDNIPSRRILEKSCREQNIPLIHGAIAGWHGQVSVIWPGDEFFDKIYPPGANKGAEQETGNPSFTPAMVAAVEVAETVKLLLGKPQVLRNRLLTIDLLNQEYEIIDL</sequence>